<reference evidence="1 2" key="1">
    <citation type="submission" date="2007-03" db="EMBL/GenBank/DDBJ databases">
        <authorList>
            <person name="Fulton L."/>
            <person name="Clifton S."/>
            <person name="Fulton B."/>
            <person name="Xu J."/>
            <person name="Minx P."/>
            <person name="Pepin K.H."/>
            <person name="Johnson M."/>
            <person name="Thiruvilangam P."/>
            <person name="Bhonagiri V."/>
            <person name="Nash W.E."/>
            <person name="Mardis E.R."/>
            <person name="Wilson R.K."/>
        </authorList>
    </citation>
    <scope>NUCLEOTIDE SEQUENCE [LARGE SCALE GENOMIC DNA]</scope>
    <source>
        <strain evidence="1 2">DSM 13814</strain>
    </source>
</reference>
<sequence length="91" mass="10539">MIMFDGLKVAKNNKMLCEKWMNQCPVIFLSFKDVDGRTFENAFELLKFTIAQFCDAHAWLENSEKVTDAQKEIFKRLKNGTASMIDVQTLL</sequence>
<name>A6BIF7_9FIRM</name>
<evidence type="ECO:0000313" key="2">
    <source>
        <dbReference type="Proteomes" id="UP000004016"/>
    </source>
</evidence>
<dbReference type="AlphaFoldDB" id="A6BIF7"/>
<dbReference type="EMBL" id="AAXB02000012">
    <property type="protein sequence ID" value="EDM62498.1"/>
    <property type="molecule type" value="Genomic_DNA"/>
</dbReference>
<proteinExistence type="predicted"/>
<dbReference type="RefSeq" id="WP_006427283.1">
    <property type="nucleotide sequence ID" value="NZ_DS264398.1"/>
</dbReference>
<organism evidence="1 2">
    <name type="scientific">Dorea longicatena DSM 13814</name>
    <dbReference type="NCBI Taxonomy" id="411462"/>
    <lineage>
        <taxon>Bacteria</taxon>
        <taxon>Bacillati</taxon>
        <taxon>Bacillota</taxon>
        <taxon>Clostridia</taxon>
        <taxon>Lachnospirales</taxon>
        <taxon>Lachnospiraceae</taxon>
        <taxon>Dorea</taxon>
    </lineage>
</organism>
<protein>
    <submittedName>
        <fullName evidence="1">Uncharacterized protein</fullName>
    </submittedName>
</protein>
<comment type="caution">
    <text evidence="1">The sequence shown here is derived from an EMBL/GenBank/DDBJ whole genome shotgun (WGS) entry which is preliminary data.</text>
</comment>
<reference evidence="1 2" key="2">
    <citation type="submission" date="2007-04" db="EMBL/GenBank/DDBJ databases">
        <title>Draft genome sequence of Dorea longicatena (DSM 13814).</title>
        <authorList>
            <person name="Sudarsanam P."/>
            <person name="Ley R."/>
            <person name="Guruge J."/>
            <person name="Turnbaugh P.J."/>
            <person name="Mahowald M."/>
            <person name="Liep D."/>
            <person name="Gordon J."/>
        </authorList>
    </citation>
    <scope>NUCLEOTIDE SEQUENCE [LARGE SCALE GENOMIC DNA]</scope>
    <source>
        <strain evidence="1 2">DSM 13814</strain>
    </source>
</reference>
<dbReference type="GeneID" id="93137062"/>
<accession>A6BIF7</accession>
<dbReference type="HOGENOM" id="CLU_2422217_0_0_9"/>
<evidence type="ECO:0000313" key="1">
    <source>
        <dbReference type="EMBL" id="EDM62498.1"/>
    </source>
</evidence>
<dbReference type="Proteomes" id="UP000004016">
    <property type="component" value="Unassembled WGS sequence"/>
</dbReference>
<gene>
    <name evidence="1" type="ORF">DORLON_02094</name>
</gene>